<comment type="caution">
    <text evidence="2">The sequence shown here is derived from an EMBL/GenBank/DDBJ whole genome shotgun (WGS) entry which is preliminary data.</text>
</comment>
<dbReference type="Proteomes" id="UP000037716">
    <property type="component" value="Unassembled WGS sequence"/>
</dbReference>
<dbReference type="Pfam" id="PF09912">
    <property type="entry name" value="DUF2141"/>
    <property type="match status" value="1"/>
</dbReference>
<evidence type="ECO:0000313" key="2">
    <source>
        <dbReference type="EMBL" id="KOY52750.1"/>
    </source>
</evidence>
<proteinExistence type="predicted"/>
<accession>A0A0N0CG26</accession>
<sequence length="137" mass="15390">MKLLVSLLFATVMFISTSITAQNKTIKVTIENISSDEGKVGFALYNKENFMKEPIMAKNAKIENGKTVVEFENVVPGEYAITCYHDKNNNDRMDFSANRMPIEDYGVSNNVMSFGPPNYDDAKFVVADKNVSLIIKF</sequence>
<dbReference type="PATRIC" id="fig|1300348.6.peg.2311"/>
<feature type="signal peptide" evidence="1">
    <location>
        <begin position="1"/>
        <end position="21"/>
    </location>
</feature>
<feature type="chain" id="PRO_5005845825" evidence="1">
    <location>
        <begin position="22"/>
        <end position="137"/>
    </location>
</feature>
<dbReference type="RefSeq" id="WP_053974827.1">
    <property type="nucleotide sequence ID" value="NZ_FNUE01000002.1"/>
</dbReference>
<dbReference type="EMBL" id="LGBR01000001">
    <property type="protein sequence ID" value="KOY52750.1"/>
    <property type="molecule type" value="Genomic_DNA"/>
</dbReference>
<dbReference type="InterPro" id="IPR018673">
    <property type="entry name" value="DUF2141"/>
</dbReference>
<reference evidence="2 4" key="1">
    <citation type="submission" date="2015-07" db="EMBL/GenBank/DDBJ databases">
        <title>Genome of Polaribacter dokdonenesis DSW-5, isolated from seawater off Dokdo in Korea.</title>
        <authorList>
            <person name="Yoon K."/>
            <person name="Song J.Y."/>
            <person name="Kim J.F."/>
        </authorList>
    </citation>
    <scope>NUCLEOTIDE SEQUENCE [LARGE SCALE GENOMIC DNA]</scope>
    <source>
        <strain evidence="2 4">DSW-5</strain>
    </source>
</reference>
<evidence type="ECO:0000313" key="4">
    <source>
        <dbReference type="Proteomes" id="UP000037716"/>
    </source>
</evidence>
<name>A0A0N0CG26_9FLAO</name>
<keyword evidence="5" id="KW-1185">Reference proteome</keyword>
<evidence type="ECO:0000313" key="5">
    <source>
        <dbReference type="Proteomes" id="UP000183071"/>
    </source>
</evidence>
<organism evidence="2 4">
    <name type="scientific">Polaribacter dokdonensis DSW-5</name>
    <dbReference type="NCBI Taxonomy" id="1300348"/>
    <lineage>
        <taxon>Bacteria</taxon>
        <taxon>Pseudomonadati</taxon>
        <taxon>Bacteroidota</taxon>
        <taxon>Flavobacteriia</taxon>
        <taxon>Flavobacteriales</taxon>
        <taxon>Flavobacteriaceae</taxon>
    </lineage>
</organism>
<gene>
    <name evidence="2" type="ORF">I602_2310</name>
    <name evidence="3" type="ORF">SAMN05444353_2085</name>
</gene>
<reference evidence="3 5" key="2">
    <citation type="submission" date="2016-10" db="EMBL/GenBank/DDBJ databases">
        <authorList>
            <person name="Varghese N."/>
            <person name="Submissions S."/>
        </authorList>
    </citation>
    <scope>NUCLEOTIDE SEQUENCE [LARGE SCALE GENOMIC DNA]</scope>
    <source>
        <strain evidence="3 5">DSW-5</strain>
    </source>
</reference>
<evidence type="ECO:0000313" key="3">
    <source>
        <dbReference type="EMBL" id="SEE51635.1"/>
    </source>
</evidence>
<dbReference type="EMBL" id="FNUE01000002">
    <property type="protein sequence ID" value="SEE51635.1"/>
    <property type="molecule type" value="Genomic_DNA"/>
</dbReference>
<keyword evidence="1" id="KW-0732">Signal</keyword>
<protein>
    <submittedName>
        <fullName evidence="3">Uncharacterized conserved protein, DUF2141 family</fullName>
    </submittedName>
</protein>
<dbReference type="STRING" id="1300348.I602_2310"/>
<dbReference type="Proteomes" id="UP000183071">
    <property type="component" value="Unassembled WGS sequence"/>
</dbReference>
<dbReference type="OrthoDB" id="9788332at2"/>
<evidence type="ECO:0000256" key="1">
    <source>
        <dbReference type="SAM" id="SignalP"/>
    </source>
</evidence>
<dbReference type="AlphaFoldDB" id="A0A0N0CG26"/>